<dbReference type="Proteomes" id="UP001161409">
    <property type="component" value="Unassembled WGS sequence"/>
</dbReference>
<comment type="similarity">
    <text evidence="2">Belongs to the bacterial solute-binding protein 2 family.</text>
</comment>
<keyword evidence="4" id="KW-0812">Transmembrane</keyword>
<comment type="caution">
    <text evidence="6">The sequence shown here is derived from an EMBL/GenBank/DDBJ whole genome shotgun (WGS) entry which is preliminary data.</text>
</comment>
<dbReference type="PANTHER" id="PTHR46847">
    <property type="entry name" value="D-ALLOSE-BINDING PERIPLASMIC PROTEIN-RELATED"/>
    <property type="match status" value="1"/>
</dbReference>
<sequence>MRETGRDAHLKRKSKQGQRGSVFGIVKAGLMLFFCLVLSVPAFGQSRFEDYWTIDEFFRKKPAQKQITAAFEKRVQKSGNVDVPLPDRTLRISVVYPGVQASDYWTRSVRAFEARLKELGVKYTLMPYFTRPSKDVGMQRSYLAKALNSKADYLVFTLNAERHKGLIQKFMAAGPTKVFLQNITTPLKAFGNRQPFQYVGFDHIAGTRLLAERYLTETGGEATYAMLYGPEGYVSAMRGDSFYLFMDEHPKMKRAAAYYVGFDREKARAAALELLTAYPDLDFIYSASTDIALGVVDALKETGKLGQVLTNGWGGGAAELAALEAGELPFTVMRMNDDNGVAMAEAVFLDQTGRRAAVPLVYSGELVLVDQKSGSKRLMELKERAFRYSK</sequence>
<evidence type="ECO:0000256" key="2">
    <source>
        <dbReference type="ARBA" id="ARBA00007639"/>
    </source>
</evidence>
<evidence type="ECO:0000259" key="5">
    <source>
        <dbReference type="Pfam" id="PF13407"/>
    </source>
</evidence>
<keyword evidence="7" id="KW-1185">Reference proteome</keyword>
<evidence type="ECO:0000313" key="7">
    <source>
        <dbReference type="Proteomes" id="UP001161409"/>
    </source>
</evidence>
<name>A0ABQ5U5U8_9PROT</name>
<dbReference type="EMBL" id="BSNF01000006">
    <property type="protein sequence ID" value="GLQ06687.1"/>
    <property type="molecule type" value="Genomic_DNA"/>
</dbReference>
<keyword evidence="4" id="KW-0472">Membrane</keyword>
<organism evidence="6 7">
    <name type="scientific">Sneathiella chinensis</name>
    <dbReference type="NCBI Taxonomy" id="349750"/>
    <lineage>
        <taxon>Bacteria</taxon>
        <taxon>Pseudomonadati</taxon>
        <taxon>Pseudomonadota</taxon>
        <taxon>Alphaproteobacteria</taxon>
        <taxon>Sneathiellales</taxon>
        <taxon>Sneathiellaceae</taxon>
        <taxon>Sneathiella</taxon>
    </lineage>
</organism>
<dbReference type="SUPFAM" id="SSF53822">
    <property type="entry name" value="Periplasmic binding protein-like I"/>
    <property type="match status" value="1"/>
</dbReference>
<keyword evidence="3" id="KW-0732">Signal</keyword>
<feature type="transmembrane region" description="Helical" evidence="4">
    <location>
        <begin position="21"/>
        <end position="44"/>
    </location>
</feature>
<dbReference type="Gene3D" id="3.40.50.2300">
    <property type="match status" value="2"/>
</dbReference>
<dbReference type="PANTHER" id="PTHR46847:SF1">
    <property type="entry name" value="D-ALLOSE-BINDING PERIPLASMIC PROTEIN-RELATED"/>
    <property type="match status" value="1"/>
</dbReference>
<evidence type="ECO:0000256" key="1">
    <source>
        <dbReference type="ARBA" id="ARBA00004196"/>
    </source>
</evidence>
<evidence type="ECO:0000256" key="3">
    <source>
        <dbReference type="ARBA" id="ARBA00022729"/>
    </source>
</evidence>
<gene>
    <name evidence="6" type="primary">luxP</name>
    <name evidence="6" type="ORF">GCM10007924_19080</name>
</gene>
<dbReference type="InterPro" id="IPR028082">
    <property type="entry name" value="Peripla_BP_I"/>
</dbReference>
<evidence type="ECO:0000313" key="6">
    <source>
        <dbReference type="EMBL" id="GLQ06687.1"/>
    </source>
</evidence>
<proteinExistence type="inferred from homology"/>
<keyword evidence="4" id="KW-1133">Transmembrane helix</keyword>
<accession>A0ABQ5U5U8</accession>
<evidence type="ECO:0000256" key="4">
    <source>
        <dbReference type="SAM" id="Phobius"/>
    </source>
</evidence>
<comment type="subcellular location">
    <subcellularLocation>
        <location evidence="1">Cell envelope</location>
    </subcellularLocation>
</comment>
<feature type="domain" description="Periplasmic binding protein" evidence="5">
    <location>
        <begin position="94"/>
        <end position="346"/>
    </location>
</feature>
<reference evidence="6" key="1">
    <citation type="journal article" date="2014" name="Int. J. Syst. Evol. Microbiol.">
        <title>Complete genome of a new Firmicutes species belonging to the dominant human colonic microbiota ('Ruminococcus bicirculans') reveals two chromosomes and a selective capacity to utilize plant glucans.</title>
        <authorList>
            <consortium name="NISC Comparative Sequencing Program"/>
            <person name="Wegmann U."/>
            <person name="Louis P."/>
            <person name="Goesmann A."/>
            <person name="Henrissat B."/>
            <person name="Duncan S.H."/>
            <person name="Flint H.J."/>
        </authorList>
    </citation>
    <scope>NUCLEOTIDE SEQUENCE</scope>
    <source>
        <strain evidence="6">NBRC 103408</strain>
    </source>
</reference>
<dbReference type="Pfam" id="PF13407">
    <property type="entry name" value="Peripla_BP_4"/>
    <property type="match status" value="1"/>
</dbReference>
<protein>
    <submittedName>
        <fullName evidence="6">Autoinducer 2-binding periplasmic protein LuxP</fullName>
    </submittedName>
</protein>
<reference evidence="6" key="2">
    <citation type="submission" date="2023-01" db="EMBL/GenBank/DDBJ databases">
        <title>Draft genome sequence of Sneathiella chinensis strain NBRC 103408.</title>
        <authorList>
            <person name="Sun Q."/>
            <person name="Mori K."/>
        </authorList>
    </citation>
    <scope>NUCLEOTIDE SEQUENCE</scope>
    <source>
        <strain evidence="6">NBRC 103408</strain>
    </source>
</reference>
<dbReference type="InterPro" id="IPR025997">
    <property type="entry name" value="SBP_2_dom"/>
</dbReference>